<name>F6EI81_HOYSD</name>
<dbReference type="Gene3D" id="3.40.605.10">
    <property type="entry name" value="Aldehyde Dehydrogenase, Chain A, domain 1"/>
    <property type="match status" value="1"/>
</dbReference>
<proteinExistence type="inferred from homology"/>
<feature type="domain" description="Aldehyde dehydrogenase" evidence="4">
    <location>
        <begin position="15"/>
        <end position="478"/>
    </location>
</feature>
<reference evidence="5 6" key="1">
    <citation type="journal article" date="2011" name="J. Bacteriol.">
        <title>Complete genome sequence of Amycolicicoccus subflavus DQS3-9A1T, an actinomycete isolated from crude oil-polluted soil.</title>
        <authorList>
            <person name="Cai M."/>
            <person name="Chen W.M."/>
            <person name="Nie Y."/>
            <person name="Chi C.Q."/>
            <person name="Wang Y.N."/>
            <person name="Tang Y.Q."/>
            <person name="Li G.Y."/>
            <person name="Wu X.L."/>
        </authorList>
    </citation>
    <scope>NUCLEOTIDE SEQUENCE [LARGE SCALE GENOMIC DNA]</scope>
    <source>
        <strain evidence="6">DSM 45089 / DQS3-9A1</strain>
    </source>
</reference>
<protein>
    <submittedName>
        <fullName evidence="5">Aldehyde dehydrogenase</fullName>
    </submittedName>
</protein>
<dbReference type="SUPFAM" id="SSF53720">
    <property type="entry name" value="ALDH-like"/>
    <property type="match status" value="1"/>
</dbReference>
<dbReference type="InterPro" id="IPR029510">
    <property type="entry name" value="Ald_DH_CS_GLU"/>
</dbReference>
<keyword evidence="1 3" id="KW-0560">Oxidoreductase</keyword>
<dbReference type="InterPro" id="IPR016161">
    <property type="entry name" value="Ald_DH/histidinol_DH"/>
</dbReference>
<comment type="similarity">
    <text evidence="3">Belongs to the aldehyde dehydrogenase family.</text>
</comment>
<dbReference type="InterPro" id="IPR050740">
    <property type="entry name" value="Aldehyde_DH_Superfamily"/>
</dbReference>
<dbReference type="PANTHER" id="PTHR43353:SF5">
    <property type="entry name" value="SUCCINATE-SEMIALDEHYDE DEHYDROGENASE, MITOCHONDRIAL"/>
    <property type="match status" value="1"/>
</dbReference>
<organism evidence="5 6">
    <name type="scientific">Hoyosella subflava (strain DSM 45089 / JCM 17490 / NBRC 109087 / DQS3-9A1)</name>
    <name type="common">Amycolicicoccus subflavus</name>
    <dbReference type="NCBI Taxonomy" id="443218"/>
    <lineage>
        <taxon>Bacteria</taxon>
        <taxon>Bacillati</taxon>
        <taxon>Actinomycetota</taxon>
        <taxon>Actinomycetes</taxon>
        <taxon>Mycobacteriales</taxon>
        <taxon>Hoyosellaceae</taxon>
        <taxon>Hoyosella</taxon>
    </lineage>
</organism>
<dbReference type="eggNOG" id="COG1012">
    <property type="taxonomic scope" value="Bacteria"/>
</dbReference>
<evidence type="ECO:0000256" key="2">
    <source>
        <dbReference type="PROSITE-ProRule" id="PRU10007"/>
    </source>
</evidence>
<dbReference type="Gene3D" id="3.40.309.10">
    <property type="entry name" value="Aldehyde Dehydrogenase, Chain A, domain 2"/>
    <property type="match status" value="1"/>
</dbReference>
<dbReference type="InterPro" id="IPR016160">
    <property type="entry name" value="Ald_DH_CS_CYS"/>
</dbReference>
<dbReference type="InterPro" id="IPR016163">
    <property type="entry name" value="Ald_DH_C"/>
</dbReference>
<dbReference type="GO" id="GO:0016620">
    <property type="term" value="F:oxidoreductase activity, acting on the aldehyde or oxo group of donors, NAD or NADP as acceptor"/>
    <property type="evidence" value="ECO:0007669"/>
    <property type="project" value="InterPro"/>
</dbReference>
<dbReference type="EMBL" id="CP002786">
    <property type="protein sequence ID" value="AEF41188.1"/>
    <property type="molecule type" value="Genomic_DNA"/>
</dbReference>
<dbReference type="KEGG" id="asd:AS9A_2741"/>
<evidence type="ECO:0000256" key="1">
    <source>
        <dbReference type="ARBA" id="ARBA00023002"/>
    </source>
</evidence>
<evidence type="ECO:0000313" key="5">
    <source>
        <dbReference type="EMBL" id="AEF41188.1"/>
    </source>
</evidence>
<dbReference type="OrthoDB" id="6882680at2"/>
<dbReference type="RefSeq" id="WP_013807537.1">
    <property type="nucleotide sequence ID" value="NC_015564.1"/>
</dbReference>
<dbReference type="InterPro" id="IPR015590">
    <property type="entry name" value="Aldehyde_DH_dom"/>
</dbReference>
<dbReference type="PROSITE" id="PS00070">
    <property type="entry name" value="ALDEHYDE_DEHYDR_CYS"/>
    <property type="match status" value="1"/>
</dbReference>
<dbReference type="PROSITE" id="PS00687">
    <property type="entry name" value="ALDEHYDE_DEHYDR_GLU"/>
    <property type="match status" value="1"/>
</dbReference>
<evidence type="ECO:0000259" key="4">
    <source>
        <dbReference type="Pfam" id="PF00171"/>
    </source>
</evidence>
<keyword evidence="6" id="KW-1185">Reference proteome</keyword>
<dbReference type="PANTHER" id="PTHR43353">
    <property type="entry name" value="SUCCINATE-SEMIALDEHYDE DEHYDROGENASE, MITOCHONDRIAL"/>
    <property type="match status" value="1"/>
</dbReference>
<sequence>MSNPVELRNNIGGQWVPGVGDEIVSTSPAEPDVVVARGRQADLAQADAAIEAAQHAKQAWAATPAHERGAILVRAATIVEASATEWGSELAREEGKTRAEGIGEVQRAAQILRYYGNDADREAGEMYSSPRRGERIIVTRKPIGVVAVVTPFNFPIAIPAWKIAPALTYGNTVVWKPASTVPLLAMRFAEALIQAGLPDGVLNLLMGGSAIGNAMVSHNGVDAITFTGSTGVGRKLAVAAAARGVPIQAEMGGKNAAIVLGDADLDLAAEQVLLGAFRSTGQKCTATSRLIVTSDIADDFIAELAKRASALRVGNPVEDGVEMGPVVDGAARDSINAGIEQAIAQGAERISGETYTSGALAAGYYVAPTILALSSGEPDIWRDELFGPVLAARKASTVEEAFALANDSEFGLSAAIFTQDLTRTLEAMAALDVGMLHVNSETAGADPHVPFGGAKKSGYGPKEQGQAAREFFTHTTTVYLRGGEART</sequence>
<evidence type="ECO:0000256" key="3">
    <source>
        <dbReference type="RuleBase" id="RU003345"/>
    </source>
</evidence>
<dbReference type="AlphaFoldDB" id="F6EI81"/>
<accession>F6EI81</accession>
<dbReference type="STRING" id="443218.AS9A_2741"/>
<feature type="active site" evidence="2">
    <location>
        <position position="250"/>
    </location>
</feature>
<dbReference type="InterPro" id="IPR016162">
    <property type="entry name" value="Ald_DH_N"/>
</dbReference>
<gene>
    <name evidence="5" type="ordered locus">AS9A_2741</name>
</gene>
<dbReference type="Proteomes" id="UP000009235">
    <property type="component" value="Chromosome"/>
</dbReference>
<evidence type="ECO:0000313" key="6">
    <source>
        <dbReference type="Proteomes" id="UP000009235"/>
    </source>
</evidence>
<dbReference type="HOGENOM" id="CLU_005391_1_0_11"/>
<dbReference type="Pfam" id="PF00171">
    <property type="entry name" value="Aldedh"/>
    <property type="match status" value="1"/>
</dbReference>